<accession>A0A9P4K550</accession>
<sequence>LIDSLLLLFLFYRLNHTLNRTPRHSNPPIIPKPILKSKSSTTPSTIPQPTITSYNPLENFTPCLHPSCTTHSLPTHLGPTFHLPQPPYNLTRKPALCPHHASQDLKYANADCKQEWEKMRQGAGRKTMGEVARDFDAYLGIVRRIRDEEARALERRLRERVLGVGNRGQGHGERGKAYDWKYTPRPCTRKGCKRELYSPFDAHFYDFYCRSQEFGIRAMETLCPHCAWADVSRLLDDAECKRQEMEASEWEGWIEHVKMDRQQQKHFWEKAQERVVREKGVGFNITEGKRKKNGEKIEIQGKGVDTMREVCVVM</sequence>
<feature type="region of interest" description="Disordered" evidence="1">
    <location>
        <begin position="23"/>
        <end position="50"/>
    </location>
</feature>
<dbReference type="OrthoDB" id="3875902at2759"/>
<evidence type="ECO:0000256" key="2">
    <source>
        <dbReference type="SAM" id="SignalP"/>
    </source>
</evidence>
<name>A0A9P4K550_9PLEO</name>
<gene>
    <name evidence="3" type="ORF">CC78DRAFT_582798</name>
</gene>
<feature type="non-terminal residue" evidence="3">
    <location>
        <position position="1"/>
    </location>
</feature>
<keyword evidence="4" id="KW-1185">Reference proteome</keyword>
<proteinExistence type="predicted"/>
<evidence type="ECO:0000313" key="3">
    <source>
        <dbReference type="EMBL" id="KAF2262313.1"/>
    </source>
</evidence>
<feature type="compositionally biased region" description="Low complexity" evidence="1">
    <location>
        <begin position="32"/>
        <end position="50"/>
    </location>
</feature>
<keyword evidence="2" id="KW-0732">Signal</keyword>
<evidence type="ECO:0000256" key="1">
    <source>
        <dbReference type="SAM" id="MobiDB-lite"/>
    </source>
</evidence>
<protein>
    <submittedName>
        <fullName evidence="3">Uncharacterized protein</fullName>
    </submittedName>
</protein>
<reference evidence="4" key="1">
    <citation type="journal article" date="2020" name="Stud. Mycol.">
        <title>101 Dothideomycetes genomes: A test case for predicting lifestyles and emergence of pathogens.</title>
        <authorList>
            <person name="Haridas S."/>
            <person name="Albert R."/>
            <person name="Binder M."/>
            <person name="Bloem J."/>
            <person name="LaButti K."/>
            <person name="Salamov A."/>
            <person name="Andreopoulos B."/>
            <person name="Baker S."/>
            <person name="Barry K."/>
            <person name="Bills G."/>
            <person name="Bluhm B."/>
            <person name="Cannon C."/>
            <person name="Castanera R."/>
            <person name="Culley D."/>
            <person name="Daum C."/>
            <person name="Ezra D."/>
            <person name="Gonzalez J."/>
            <person name="Henrissat B."/>
            <person name="Kuo A."/>
            <person name="Liang C."/>
            <person name="Lipzen A."/>
            <person name="Lutzoni F."/>
            <person name="Magnuson J."/>
            <person name="Mondo S."/>
            <person name="Nolan M."/>
            <person name="Ohm R."/>
            <person name="Pangilinan J."/>
            <person name="Park H.-J."/>
            <person name="Ramirez L."/>
            <person name="Alfaro M."/>
            <person name="Sun H."/>
            <person name="Tritt A."/>
            <person name="Yoshinaga Y."/>
            <person name="Zwiers L.-H."/>
            <person name="Turgeon B."/>
            <person name="Goodwin S."/>
            <person name="Spatafora J."/>
            <person name="Crous P."/>
            <person name="Grigoriev I."/>
        </authorList>
    </citation>
    <scope>NUCLEOTIDE SEQUENCE [LARGE SCALE GENOMIC DNA]</scope>
    <source>
        <strain evidence="4">CBS 304.66</strain>
    </source>
</reference>
<feature type="signal peptide" evidence="2">
    <location>
        <begin position="1"/>
        <end position="17"/>
    </location>
</feature>
<organism evidence="3 4">
    <name type="scientific">Lojkania enalia</name>
    <dbReference type="NCBI Taxonomy" id="147567"/>
    <lineage>
        <taxon>Eukaryota</taxon>
        <taxon>Fungi</taxon>
        <taxon>Dikarya</taxon>
        <taxon>Ascomycota</taxon>
        <taxon>Pezizomycotina</taxon>
        <taxon>Dothideomycetes</taxon>
        <taxon>Pleosporomycetidae</taxon>
        <taxon>Pleosporales</taxon>
        <taxon>Pleosporales incertae sedis</taxon>
        <taxon>Lojkania</taxon>
    </lineage>
</organism>
<dbReference type="Proteomes" id="UP000800093">
    <property type="component" value="Unassembled WGS sequence"/>
</dbReference>
<comment type="caution">
    <text evidence="3">The sequence shown here is derived from an EMBL/GenBank/DDBJ whole genome shotgun (WGS) entry which is preliminary data.</text>
</comment>
<dbReference type="EMBL" id="ML986642">
    <property type="protein sequence ID" value="KAF2262313.1"/>
    <property type="molecule type" value="Genomic_DNA"/>
</dbReference>
<dbReference type="AlphaFoldDB" id="A0A9P4K550"/>
<evidence type="ECO:0000313" key="4">
    <source>
        <dbReference type="Proteomes" id="UP000800093"/>
    </source>
</evidence>
<feature type="chain" id="PRO_5040360185" evidence="2">
    <location>
        <begin position="18"/>
        <end position="314"/>
    </location>
</feature>